<dbReference type="GO" id="GO:0005179">
    <property type="term" value="F:hormone activity"/>
    <property type="evidence" value="ECO:0007669"/>
    <property type="project" value="UniProtKB-KW"/>
</dbReference>
<evidence type="ECO:0000256" key="6">
    <source>
        <dbReference type="ARBA" id="ARBA00023157"/>
    </source>
</evidence>
<dbReference type="GO" id="GO:0005576">
    <property type="term" value="C:extracellular region"/>
    <property type="evidence" value="ECO:0007669"/>
    <property type="project" value="UniProtKB-SubCell"/>
</dbReference>
<keyword evidence="6" id="KW-1015">Disulfide bond</keyword>
<feature type="non-terminal residue" evidence="9">
    <location>
        <position position="1"/>
    </location>
</feature>
<proteinExistence type="inferred from homology"/>
<dbReference type="Gramene" id="fgenesh2_kg.6__3111__AT4G11510.1">
    <property type="protein sequence ID" value="fgenesh2_kg.6__3111__AT4G11510.1"/>
    <property type="gene ID" value="fgenesh2_kg.6__3111__AT4G11510.1"/>
</dbReference>
<comment type="function">
    <text evidence="7">Cell signaling peptide that may regulate plant stress, growth, and development. Mediates a rapid alkalinization of extracellular space by mediating a transient increase in the cytoplasmic Ca(2+) concentration leading to a calcium-dependent signaling events through a cell surface receptor and a concomitant activation of some intracellular mitogen-activated protein kinases.</text>
</comment>
<evidence type="ECO:0000256" key="4">
    <source>
        <dbReference type="ARBA" id="ARBA00022702"/>
    </source>
</evidence>
<dbReference type="InterPro" id="IPR008801">
    <property type="entry name" value="RALF"/>
</dbReference>
<feature type="region of interest" description="Disordered" evidence="8">
    <location>
        <begin position="1"/>
        <end position="23"/>
    </location>
</feature>
<evidence type="ECO:0000313" key="10">
    <source>
        <dbReference type="Proteomes" id="UP000008694"/>
    </source>
</evidence>
<dbReference type="AlphaFoldDB" id="D7LZL8"/>
<keyword evidence="3" id="KW-0964">Secreted</keyword>
<evidence type="ECO:0000256" key="1">
    <source>
        <dbReference type="ARBA" id="ARBA00004613"/>
    </source>
</evidence>
<comment type="subcellular location">
    <subcellularLocation>
        <location evidence="1">Secreted</location>
    </subcellularLocation>
</comment>
<gene>
    <name evidence="9" type="ORF">ARALYDRAFT_489977</name>
</gene>
<accession>D7LZL8</accession>
<keyword evidence="10" id="KW-1185">Reference proteome</keyword>
<evidence type="ECO:0000313" key="9">
    <source>
        <dbReference type="EMBL" id="EFH50955.1"/>
    </source>
</evidence>
<name>D7LZL8_ARALL</name>
<organism evidence="10">
    <name type="scientific">Arabidopsis lyrata subsp. lyrata</name>
    <name type="common">Lyre-leaved rock-cress</name>
    <dbReference type="NCBI Taxonomy" id="81972"/>
    <lineage>
        <taxon>Eukaryota</taxon>
        <taxon>Viridiplantae</taxon>
        <taxon>Streptophyta</taxon>
        <taxon>Embryophyta</taxon>
        <taxon>Tracheophyta</taxon>
        <taxon>Spermatophyta</taxon>
        <taxon>Magnoliopsida</taxon>
        <taxon>eudicotyledons</taxon>
        <taxon>Gunneridae</taxon>
        <taxon>Pentapetalae</taxon>
        <taxon>rosids</taxon>
        <taxon>malvids</taxon>
        <taxon>Brassicales</taxon>
        <taxon>Brassicaceae</taxon>
        <taxon>Camelineae</taxon>
        <taxon>Arabidopsis</taxon>
    </lineage>
</organism>
<protein>
    <submittedName>
        <fullName evidence="9">Uncharacterized protein</fullName>
    </submittedName>
</protein>
<dbReference type="Pfam" id="PF05498">
    <property type="entry name" value="RALF"/>
    <property type="match status" value="1"/>
</dbReference>
<keyword evidence="4" id="KW-0372">Hormone</keyword>
<evidence type="ECO:0000256" key="5">
    <source>
        <dbReference type="ARBA" id="ARBA00022729"/>
    </source>
</evidence>
<dbReference type="HOGENOM" id="CLU_3038505_0_0_1"/>
<dbReference type="PANTHER" id="PTHR34270:SF3">
    <property type="entry name" value="PROTEIN RALF-LIKE 16-RELATED"/>
    <property type="match status" value="1"/>
</dbReference>
<dbReference type="Proteomes" id="UP000008694">
    <property type="component" value="Unassembled WGS sequence"/>
</dbReference>
<dbReference type="EMBL" id="GL348718">
    <property type="protein sequence ID" value="EFH50955.1"/>
    <property type="molecule type" value="Genomic_DNA"/>
</dbReference>
<sequence>AKDIGYPGIGRGDRQPGCDHGNCPPDQPANPYHRGCEIAKRCRGPSPPVPSQKMI</sequence>
<evidence type="ECO:0000256" key="7">
    <source>
        <dbReference type="ARBA" id="ARBA00037228"/>
    </source>
</evidence>
<keyword evidence="5" id="KW-0732">Signal</keyword>
<evidence type="ECO:0000256" key="2">
    <source>
        <dbReference type="ARBA" id="ARBA00009178"/>
    </source>
</evidence>
<comment type="similarity">
    <text evidence="2">Belongs to the plant rapid alkalinization factor (RALF) family.</text>
</comment>
<dbReference type="PANTHER" id="PTHR34270">
    <property type="entry name" value="PROTEIN RALF-LIKE 15-RELATED"/>
    <property type="match status" value="1"/>
</dbReference>
<dbReference type="GO" id="GO:0040008">
    <property type="term" value="P:regulation of growth"/>
    <property type="evidence" value="ECO:0007669"/>
    <property type="project" value="UniProtKB-ARBA"/>
</dbReference>
<evidence type="ECO:0000256" key="3">
    <source>
        <dbReference type="ARBA" id="ARBA00022525"/>
    </source>
</evidence>
<reference evidence="10" key="1">
    <citation type="journal article" date="2011" name="Nat. Genet.">
        <title>The Arabidopsis lyrata genome sequence and the basis of rapid genome size change.</title>
        <authorList>
            <person name="Hu T.T."/>
            <person name="Pattyn P."/>
            <person name="Bakker E.G."/>
            <person name="Cao J."/>
            <person name="Cheng J.-F."/>
            <person name="Clark R.M."/>
            <person name="Fahlgren N."/>
            <person name="Fawcett J.A."/>
            <person name="Grimwood J."/>
            <person name="Gundlach H."/>
            <person name="Haberer G."/>
            <person name="Hollister J.D."/>
            <person name="Ossowski S."/>
            <person name="Ottilar R.P."/>
            <person name="Salamov A.A."/>
            <person name="Schneeberger K."/>
            <person name="Spannagl M."/>
            <person name="Wang X."/>
            <person name="Yang L."/>
            <person name="Nasrallah M.E."/>
            <person name="Bergelson J."/>
            <person name="Carrington J.C."/>
            <person name="Gaut B.S."/>
            <person name="Schmutz J."/>
            <person name="Mayer K.F.X."/>
            <person name="Van de Peer Y."/>
            <person name="Grigoriev I.V."/>
            <person name="Nordborg M."/>
            <person name="Weigel D."/>
            <person name="Guo Y.-L."/>
        </authorList>
    </citation>
    <scope>NUCLEOTIDE SEQUENCE [LARGE SCALE GENOMIC DNA]</scope>
    <source>
        <strain evidence="10">cv. MN47</strain>
    </source>
</reference>
<evidence type="ECO:0000256" key="8">
    <source>
        <dbReference type="SAM" id="MobiDB-lite"/>
    </source>
</evidence>